<comment type="caution">
    <text evidence="1">The sequence shown here is derived from an EMBL/GenBank/DDBJ whole genome shotgun (WGS) entry which is preliminary data.</text>
</comment>
<keyword evidence="2" id="KW-1185">Reference proteome</keyword>
<sequence>MALKNRSRATHLVVTAALAAASPNRAAVLSSVLNTPRNAKGHKKAQRIIQRLIPKLVSDMLVSADDHDRRSPADVIPLLQDFLLENWQMRHIVLFHLILAIIRHGGDDSGHLTRRLLLLDESNVTQAVGDNWGLQHLCCKYGRFKQLRVVLGLGLSPFTSVNIDGVPYEPLDVAKRFSPNIVDQFQTLIEFMPILRNLCRHHPAVFPLLRSAVGTKHFERDVIYLSAQAFERDGDVP</sequence>
<dbReference type="AlphaFoldDB" id="A0A9P9IIA3"/>
<proteinExistence type="predicted"/>
<evidence type="ECO:0000313" key="1">
    <source>
        <dbReference type="EMBL" id="KAH7120559.1"/>
    </source>
</evidence>
<organism evidence="1 2">
    <name type="scientific">Dactylonectria macrodidyma</name>
    <dbReference type="NCBI Taxonomy" id="307937"/>
    <lineage>
        <taxon>Eukaryota</taxon>
        <taxon>Fungi</taxon>
        <taxon>Dikarya</taxon>
        <taxon>Ascomycota</taxon>
        <taxon>Pezizomycotina</taxon>
        <taxon>Sordariomycetes</taxon>
        <taxon>Hypocreomycetidae</taxon>
        <taxon>Hypocreales</taxon>
        <taxon>Nectriaceae</taxon>
        <taxon>Dactylonectria</taxon>
    </lineage>
</organism>
<protein>
    <submittedName>
        <fullName evidence="1">Uncharacterized protein</fullName>
    </submittedName>
</protein>
<reference evidence="1" key="1">
    <citation type="journal article" date="2021" name="Nat. Commun.">
        <title>Genetic determinants of endophytism in the Arabidopsis root mycobiome.</title>
        <authorList>
            <person name="Mesny F."/>
            <person name="Miyauchi S."/>
            <person name="Thiergart T."/>
            <person name="Pickel B."/>
            <person name="Atanasova L."/>
            <person name="Karlsson M."/>
            <person name="Huettel B."/>
            <person name="Barry K.W."/>
            <person name="Haridas S."/>
            <person name="Chen C."/>
            <person name="Bauer D."/>
            <person name="Andreopoulos W."/>
            <person name="Pangilinan J."/>
            <person name="LaButti K."/>
            <person name="Riley R."/>
            <person name="Lipzen A."/>
            <person name="Clum A."/>
            <person name="Drula E."/>
            <person name="Henrissat B."/>
            <person name="Kohler A."/>
            <person name="Grigoriev I.V."/>
            <person name="Martin F.M."/>
            <person name="Hacquard S."/>
        </authorList>
    </citation>
    <scope>NUCLEOTIDE SEQUENCE</scope>
    <source>
        <strain evidence="1">MPI-CAGE-AT-0147</strain>
    </source>
</reference>
<dbReference type="EMBL" id="JAGMUV010000025">
    <property type="protein sequence ID" value="KAH7120559.1"/>
    <property type="molecule type" value="Genomic_DNA"/>
</dbReference>
<dbReference type="OrthoDB" id="195446at2759"/>
<gene>
    <name evidence="1" type="ORF">EDB81DRAFT_766614</name>
</gene>
<dbReference type="Proteomes" id="UP000738349">
    <property type="component" value="Unassembled WGS sequence"/>
</dbReference>
<accession>A0A9P9IIA3</accession>
<name>A0A9P9IIA3_9HYPO</name>
<evidence type="ECO:0000313" key="2">
    <source>
        <dbReference type="Proteomes" id="UP000738349"/>
    </source>
</evidence>